<dbReference type="AlphaFoldDB" id="G7KSF5"/>
<evidence type="ECO:0000313" key="3">
    <source>
        <dbReference type="Proteomes" id="UP000002051"/>
    </source>
</evidence>
<reference evidence="1 3" key="2">
    <citation type="journal article" date="2014" name="BMC Genomics">
        <title>An improved genome release (version Mt4.0) for the model legume Medicago truncatula.</title>
        <authorList>
            <person name="Tang H."/>
            <person name="Krishnakumar V."/>
            <person name="Bidwell S."/>
            <person name="Rosen B."/>
            <person name="Chan A."/>
            <person name="Zhou S."/>
            <person name="Gentzbittel L."/>
            <person name="Childs K.L."/>
            <person name="Yandell M."/>
            <person name="Gundlach H."/>
            <person name="Mayer K.F."/>
            <person name="Schwartz D.C."/>
            <person name="Town C.D."/>
        </authorList>
    </citation>
    <scope>GENOME REANNOTATION</scope>
    <source>
        <strain evidence="2 3">cv. Jemalong A17</strain>
    </source>
</reference>
<evidence type="ECO:0000313" key="1">
    <source>
        <dbReference type="EMBL" id="AES80444.1"/>
    </source>
</evidence>
<dbReference type="HOGENOM" id="CLU_2797831_0_0_1"/>
<dbReference type="Proteomes" id="UP000002051">
    <property type="component" value="Unassembled WGS sequence"/>
</dbReference>
<keyword evidence="3" id="KW-1185">Reference proteome</keyword>
<reference evidence="1 3" key="1">
    <citation type="journal article" date="2011" name="Nature">
        <title>The Medicago genome provides insight into the evolution of rhizobial symbioses.</title>
        <authorList>
            <person name="Young N.D."/>
            <person name="Debelle F."/>
            <person name="Oldroyd G.E."/>
            <person name="Geurts R."/>
            <person name="Cannon S.B."/>
            <person name="Udvardi M.K."/>
            <person name="Benedito V.A."/>
            <person name="Mayer K.F."/>
            <person name="Gouzy J."/>
            <person name="Schoof H."/>
            <person name="Van de Peer Y."/>
            <person name="Proost S."/>
            <person name="Cook D.R."/>
            <person name="Meyers B.C."/>
            <person name="Spannagl M."/>
            <person name="Cheung F."/>
            <person name="De Mita S."/>
            <person name="Krishnakumar V."/>
            <person name="Gundlach H."/>
            <person name="Zhou S."/>
            <person name="Mudge J."/>
            <person name="Bharti A.K."/>
            <person name="Murray J.D."/>
            <person name="Naoumkina M.A."/>
            <person name="Rosen B."/>
            <person name="Silverstein K.A."/>
            <person name="Tang H."/>
            <person name="Rombauts S."/>
            <person name="Zhao P.X."/>
            <person name="Zhou P."/>
            <person name="Barbe V."/>
            <person name="Bardou P."/>
            <person name="Bechner M."/>
            <person name="Bellec A."/>
            <person name="Berger A."/>
            <person name="Berges H."/>
            <person name="Bidwell S."/>
            <person name="Bisseling T."/>
            <person name="Choisne N."/>
            <person name="Couloux A."/>
            <person name="Denny R."/>
            <person name="Deshpande S."/>
            <person name="Dai X."/>
            <person name="Doyle J.J."/>
            <person name="Dudez A.M."/>
            <person name="Farmer A.D."/>
            <person name="Fouteau S."/>
            <person name="Franken C."/>
            <person name="Gibelin C."/>
            <person name="Gish J."/>
            <person name="Goldstein S."/>
            <person name="Gonzalez A.J."/>
            <person name="Green P.J."/>
            <person name="Hallab A."/>
            <person name="Hartog M."/>
            <person name="Hua A."/>
            <person name="Humphray S.J."/>
            <person name="Jeong D.H."/>
            <person name="Jing Y."/>
            <person name="Jocker A."/>
            <person name="Kenton S.M."/>
            <person name="Kim D.J."/>
            <person name="Klee K."/>
            <person name="Lai H."/>
            <person name="Lang C."/>
            <person name="Lin S."/>
            <person name="Macmil S.L."/>
            <person name="Magdelenat G."/>
            <person name="Matthews L."/>
            <person name="McCorrison J."/>
            <person name="Monaghan E.L."/>
            <person name="Mun J.H."/>
            <person name="Najar F.Z."/>
            <person name="Nicholson C."/>
            <person name="Noirot C."/>
            <person name="O'Bleness M."/>
            <person name="Paule C.R."/>
            <person name="Poulain J."/>
            <person name="Prion F."/>
            <person name="Qin B."/>
            <person name="Qu C."/>
            <person name="Retzel E.F."/>
            <person name="Riddle C."/>
            <person name="Sallet E."/>
            <person name="Samain S."/>
            <person name="Samson N."/>
            <person name="Sanders I."/>
            <person name="Saurat O."/>
            <person name="Scarpelli C."/>
            <person name="Schiex T."/>
            <person name="Segurens B."/>
            <person name="Severin A.J."/>
            <person name="Sherrier D.J."/>
            <person name="Shi R."/>
            <person name="Sims S."/>
            <person name="Singer S.R."/>
            <person name="Sinharoy S."/>
            <person name="Sterck L."/>
            <person name="Viollet A."/>
            <person name="Wang B.B."/>
            <person name="Wang K."/>
            <person name="Wang M."/>
            <person name="Wang X."/>
            <person name="Warfsmann J."/>
            <person name="Weissenbach J."/>
            <person name="White D.D."/>
            <person name="White J.D."/>
            <person name="Wiley G.B."/>
            <person name="Wincker P."/>
            <person name="Xing Y."/>
            <person name="Yang L."/>
            <person name="Yao Z."/>
            <person name="Ying F."/>
            <person name="Zhai J."/>
            <person name="Zhou L."/>
            <person name="Zuber A."/>
            <person name="Denarie J."/>
            <person name="Dixon R.A."/>
            <person name="May G.D."/>
            <person name="Schwartz D.C."/>
            <person name="Rogers J."/>
            <person name="Quetier F."/>
            <person name="Town C.D."/>
            <person name="Roe B.A."/>
        </authorList>
    </citation>
    <scope>NUCLEOTIDE SEQUENCE [LARGE SCALE GENOMIC DNA]</scope>
    <source>
        <strain evidence="1">A17</strain>
        <strain evidence="2 3">cv. Jemalong A17</strain>
    </source>
</reference>
<proteinExistence type="predicted"/>
<dbReference type="EMBL" id="CM001223">
    <property type="protein sequence ID" value="AES80444.1"/>
    <property type="molecule type" value="Genomic_DNA"/>
</dbReference>
<reference evidence="2" key="3">
    <citation type="submission" date="2015-04" db="UniProtKB">
        <authorList>
            <consortium name="EnsemblPlants"/>
        </authorList>
    </citation>
    <scope>IDENTIFICATION</scope>
    <source>
        <strain evidence="2">cv. Jemalong A17</strain>
    </source>
</reference>
<sequence length="68" mass="7922">MAVYKGLVDVPCDETQEEPPYTKPTLFSYPRSISFYQKHKQIIAPFSLHRHTGHQNPPMVLTLTHHYV</sequence>
<organism evidence="1 3">
    <name type="scientific">Medicago truncatula</name>
    <name type="common">Barrel medic</name>
    <name type="synonym">Medicago tribuloides</name>
    <dbReference type="NCBI Taxonomy" id="3880"/>
    <lineage>
        <taxon>Eukaryota</taxon>
        <taxon>Viridiplantae</taxon>
        <taxon>Streptophyta</taxon>
        <taxon>Embryophyta</taxon>
        <taxon>Tracheophyta</taxon>
        <taxon>Spermatophyta</taxon>
        <taxon>Magnoliopsida</taxon>
        <taxon>eudicotyledons</taxon>
        <taxon>Gunneridae</taxon>
        <taxon>Pentapetalae</taxon>
        <taxon>rosids</taxon>
        <taxon>fabids</taxon>
        <taxon>Fabales</taxon>
        <taxon>Fabaceae</taxon>
        <taxon>Papilionoideae</taxon>
        <taxon>50 kb inversion clade</taxon>
        <taxon>NPAAA clade</taxon>
        <taxon>Hologalegina</taxon>
        <taxon>IRL clade</taxon>
        <taxon>Trifolieae</taxon>
        <taxon>Medicago</taxon>
    </lineage>
</organism>
<accession>G7KSF5</accession>
<dbReference type="EnsemblPlants" id="AES80444">
    <property type="protein sequence ID" value="AES80444"/>
    <property type="gene ID" value="MTR_7g080600"/>
</dbReference>
<protein>
    <submittedName>
        <fullName evidence="1 2">Uncharacterized protein</fullName>
    </submittedName>
</protein>
<name>G7KSF5_MEDTR</name>
<evidence type="ECO:0000313" key="2">
    <source>
        <dbReference type="EnsemblPlants" id="AES80444"/>
    </source>
</evidence>
<gene>
    <name evidence="1" type="ordered locus">MTR_7g080600</name>
</gene>
<dbReference type="PaxDb" id="3880-AES80444"/>